<dbReference type="OrthoDB" id="2289877at2759"/>
<feature type="region of interest" description="Disordered" evidence="1">
    <location>
        <begin position="75"/>
        <end position="232"/>
    </location>
</feature>
<keyword evidence="3" id="KW-1185">Reference proteome</keyword>
<dbReference type="AlphaFoldDB" id="A0A1X2G3B0"/>
<accession>A0A1X2G3B0</accession>
<gene>
    <name evidence="2" type="ORF">DM01DRAFT_314112</name>
</gene>
<evidence type="ECO:0000256" key="1">
    <source>
        <dbReference type="SAM" id="MobiDB-lite"/>
    </source>
</evidence>
<evidence type="ECO:0000313" key="3">
    <source>
        <dbReference type="Proteomes" id="UP000242146"/>
    </source>
</evidence>
<feature type="compositionally biased region" description="Polar residues" evidence="1">
    <location>
        <begin position="100"/>
        <end position="123"/>
    </location>
</feature>
<evidence type="ECO:0000313" key="2">
    <source>
        <dbReference type="EMBL" id="ORX43574.1"/>
    </source>
</evidence>
<comment type="caution">
    <text evidence="2">The sequence shown here is derived from an EMBL/GenBank/DDBJ whole genome shotgun (WGS) entry which is preliminary data.</text>
</comment>
<sequence length="356" mass="39670">MSPSNTASPLLDALRSVQRTTNKEFENIHGYMTSILSPRRSQQTTEMHKLANPSSMKTPKLGIHPTMDVNDLEINRGIHSPTKLPSRRIPDYPPPREMTLTPNTVRSHSIFNNSSTNTTPRHSQSSDDNDQLAQDQEPELEQSDTPKPPGNDKTRLGYSEHVSPLPSPRQPLGYARRPPLSPEPFGRSPSHRRIIDTSPYRQSITSSPGSLRETPPPPLSRPSLYTNPASPSARLHDRLLDESRRLDQLQKDILAIKQHIPETPSYPTSPCNVSFEPVSVTASTFFHPTAQKIPQPHLPFLFTSSLTTQPNRDQATPTSVTFKTTTGIRCHCQLAITRVLFSQPHEAPAHATFFSG</sequence>
<protein>
    <submittedName>
        <fullName evidence="2">Uncharacterized protein</fullName>
    </submittedName>
</protein>
<name>A0A1X2G3B0_9FUNG</name>
<feature type="compositionally biased region" description="Polar residues" evidence="1">
    <location>
        <begin position="36"/>
        <end position="45"/>
    </location>
</feature>
<feature type="compositionally biased region" description="Polar residues" evidence="1">
    <location>
        <begin position="199"/>
        <end position="209"/>
    </location>
</feature>
<feature type="region of interest" description="Disordered" evidence="1">
    <location>
        <begin position="36"/>
        <end position="62"/>
    </location>
</feature>
<dbReference type="EMBL" id="MCGT01000054">
    <property type="protein sequence ID" value="ORX43574.1"/>
    <property type="molecule type" value="Genomic_DNA"/>
</dbReference>
<reference evidence="2 3" key="1">
    <citation type="submission" date="2016-07" db="EMBL/GenBank/DDBJ databases">
        <title>Pervasive Adenine N6-methylation of Active Genes in Fungi.</title>
        <authorList>
            <consortium name="DOE Joint Genome Institute"/>
            <person name="Mondo S.J."/>
            <person name="Dannebaum R.O."/>
            <person name="Kuo R.C."/>
            <person name="Labutti K."/>
            <person name="Haridas S."/>
            <person name="Kuo A."/>
            <person name="Salamov A."/>
            <person name="Ahrendt S.R."/>
            <person name="Lipzen A."/>
            <person name="Sullivan W."/>
            <person name="Andreopoulos W.B."/>
            <person name="Clum A."/>
            <person name="Lindquist E."/>
            <person name="Daum C."/>
            <person name="Ramamoorthy G.K."/>
            <person name="Gryganskyi A."/>
            <person name="Culley D."/>
            <person name="Magnuson J.K."/>
            <person name="James T.Y."/>
            <person name="O'Malley M.A."/>
            <person name="Stajich J.E."/>
            <person name="Spatafora J.W."/>
            <person name="Visel A."/>
            <person name="Grigoriev I.V."/>
        </authorList>
    </citation>
    <scope>NUCLEOTIDE SEQUENCE [LARGE SCALE GENOMIC DNA]</scope>
    <source>
        <strain evidence="2 3">NRRL 3301</strain>
    </source>
</reference>
<organism evidence="2 3">
    <name type="scientific">Hesseltinella vesiculosa</name>
    <dbReference type="NCBI Taxonomy" id="101127"/>
    <lineage>
        <taxon>Eukaryota</taxon>
        <taxon>Fungi</taxon>
        <taxon>Fungi incertae sedis</taxon>
        <taxon>Mucoromycota</taxon>
        <taxon>Mucoromycotina</taxon>
        <taxon>Mucoromycetes</taxon>
        <taxon>Mucorales</taxon>
        <taxon>Cunninghamellaceae</taxon>
        <taxon>Hesseltinella</taxon>
    </lineage>
</organism>
<proteinExistence type="predicted"/>
<dbReference type="Proteomes" id="UP000242146">
    <property type="component" value="Unassembled WGS sequence"/>
</dbReference>